<feature type="transmembrane region" description="Helical" evidence="1">
    <location>
        <begin position="76"/>
        <end position="96"/>
    </location>
</feature>
<reference evidence="2 3" key="1">
    <citation type="submission" date="2019-06" db="EMBL/GenBank/DDBJ databases">
        <title>Martelella lutilitoris sp. nov., isolated from a tidal mudflat.</title>
        <authorList>
            <person name="Kim Y.-J."/>
        </authorList>
    </citation>
    <scope>NUCLEOTIDE SEQUENCE [LARGE SCALE GENOMIC DNA]</scope>
    <source>
        <strain evidence="2 3">GH2-6</strain>
    </source>
</reference>
<feature type="transmembrane region" description="Helical" evidence="1">
    <location>
        <begin position="102"/>
        <end position="121"/>
    </location>
</feature>
<feature type="transmembrane region" description="Helical" evidence="1">
    <location>
        <begin position="133"/>
        <end position="156"/>
    </location>
</feature>
<keyword evidence="1" id="KW-0812">Transmembrane</keyword>
<protein>
    <submittedName>
        <fullName evidence="2">Uncharacterized protein</fullName>
    </submittedName>
</protein>
<dbReference type="OrthoDB" id="9908367at2"/>
<keyword evidence="1" id="KW-0472">Membrane</keyword>
<feature type="transmembrane region" description="Helical" evidence="1">
    <location>
        <begin position="21"/>
        <end position="41"/>
    </location>
</feature>
<dbReference type="EMBL" id="VCLB01000007">
    <property type="protein sequence ID" value="TNB47175.1"/>
    <property type="molecule type" value="Genomic_DNA"/>
</dbReference>
<dbReference type="RefSeq" id="WP_138749008.1">
    <property type="nucleotide sequence ID" value="NZ_VCLB01000007.1"/>
</dbReference>
<feature type="transmembrane region" description="Helical" evidence="1">
    <location>
        <begin position="380"/>
        <end position="398"/>
    </location>
</feature>
<feature type="transmembrane region" description="Helical" evidence="1">
    <location>
        <begin position="404"/>
        <end position="421"/>
    </location>
</feature>
<feature type="transmembrane region" description="Helical" evidence="1">
    <location>
        <begin position="237"/>
        <end position="256"/>
    </location>
</feature>
<gene>
    <name evidence="2" type="ORF">FF124_13445</name>
</gene>
<feature type="transmembrane region" description="Helical" evidence="1">
    <location>
        <begin position="192"/>
        <end position="225"/>
    </location>
</feature>
<evidence type="ECO:0000313" key="3">
    <source>
        <dbReference type="Proteomes" id="UP000307874"/>
    </source>
</evidence>
<keyword evidence="3" id="KW-1185">Reference proteome</keyword>
<feature type="transmembrane region" description="Helical" evidence="1">
    <location>
        <begin position="47"/>
        <end position="64"/>
    </location>
</feature>
<dbReference type="Proteomes" id="UP000307874">
    <property type="component" value="Unassembled WGS sequence"/>
</dbReference>
<evidence type="ECO:0000256" key="1">
    <source>
        <dbReference type="SAM" id="Phobius"/>
    </source>
</evidence>
<proteinExistence type="predicted"/>
<organism evidence="2 3">
    <name type="scientific">Martelella lutilitoris</name>
    <dbReference type="NCBI Taxonomy" id="2583532"/>
    <lineage>
        <taxon>Bacteria</taxon>
        <taxon>Pseudomonadati</taxon>
        <taxon>Pseudomonadota</taxon>
        <taxon>Alphaproteobacteria</taxon>
        <taxon>Hyphomicrobiales</taxon>
        <taxon>Aurantimonadaceae</taxon>
        <taxon>Martelella</taxon>
    </lineage>
</organism>
<keyword evidence="1" id="KW-1133">Transmembrane helix</keyword>
<comment type="caution">
    <text evidence="2">The sequence shown here is derived from an EMBL/GenBank/DDBJ whole genome shotgun (WGS) entry which is preliminary data.</text>
</comment>
<accession>A0A5C4JP03</accession>
<dbReference type="AlphaFoldDB" id="A0A5C4JP03"/>
<feature type="transmembrane region" description="Helical" evidence="1">
    <location>
        <begin position="350"/>
        <end position="373"/>
    </location>
</feature>
<name>A0A5C4JP03_9HYPH</name>
<sequence>MTELMHSRIRNNAGFKEHSDSRLVFFCGIFGVFVLSRFSNFLFSTPFGYMAEAPIFLCALYFVFFFKVKVAFVKRIFLFTILFFIFIFPFSLISIVKGIPFFGVYSDVRSMYILFIFTYILNKSDSDSVEKFIYFSSFFAIAGTALYLFVGSVGIIPSYAESASVSGKQFTPVYYMFPMILISMRYRNSKLVFLSLILCSYMLLFVAFRQVFILTAAATVAYLFVLTRRVTGRALSLIFYFLLSLVFSLVLMFGFASKKGVTNILYGIADLMESAGIPYHYQYQLVLKTAATLNGVYRSEGDRIYYYYAKNIFNFEKFWWPRGIGQKYSIGDPDIWAGNTLDNSFIFFNYHFSIFVMLILLVAYVSFFFYNLFRQEFVNVPVYLACFSAFSLFVYFRAYVFLDISIAISFAFFLTAVAISGRSRTSGGPLRGSLR</sequence>
<evidence type="ECO:0000313" key="2">
    <source>
        <dbReference type="EMBL" id="TNB47175.1"/>
    </source>
</evidence>